<dbReference type="InterPro" id="IPR058594">
    <property type="entry name" value="PB1-like_dom_pln"/>
</dbReference>
<dbReference type="EMBL" id="BKCP01010959">
    <property type="protein sequence ID" value="GER54199.1"/>
    <property type="molecule type" value="Genomic_DNA"/>
</dbReference>
<name>A0A5A7R9E5_STRAF</name>
<sequence>MNERRGRGLVGDERSKATNLGRQSSMVAEFPGREAGLRADFCWEELQSVAADRRTEQQTAATKDQLKTNFSPKILSNLLGFSWWRSKPIKKINRGTEKGIRQIGNCRYRDNNYRRRACGRCDLMLFINHCGQLVKVRNDYEYYEEEVTSRYGFDKDRFGYFDLLEEVQKLGYTKGEKLYYRAYNSRKYVHMHNDEGVMEMLSKMEPGWHYVQVYVDSDVQQAADDNVCEDSTDEEYIVEESSESDGLSLDEIESCKLDALGQLSGEELDQLIDNFHEDNTNEEYVPEEESSESDGLNSSELMKNTLKQGEKELNPKKLQMKKLKISHYLLKRGGVPQMKVTSCL</sequence>
<feature type="region of interest" description="Disordered" evidence="1">
    <location>
        <begin position="1"/>
        <end position="21"/>
    </location>
</feature>
<gene>
    <name evidence="3" type="ORF">STAS_31774</name>
</gene>
<evidence type="ECO:0000313" key="4">
    <source>
        <dbReference type="Proteomes" id="UP000325081"/>
    </source>
</evidence>
<evidence type="ECO:0000313" key="3">
    <source>
        <dbReference type="EMBL" id="GER54199.1"/>
    </source>
</evidence>
<evidence type="ECO:0000259" key="2">
    <source>
        <dbReference type="Pfam" id="PF26130"/>
    </source>
</evidence>
<feature type="domain" description="PB1-like" evidence="2">
    <location>
        <begin position="124"/>
        <end position="216"/>
    </location>
</feature>
<accession>A0A5A7R9E5</accession>
<evidence type="ECO:0000256" key="1">
    <source>
        <dbReference type="SAM" id="MobiDB-lite"/>
    </source>
</evidence>
<dbReference type="AlphaFoldDB" id="A0A5A7R9E5"/>
<dbReference type="OrthoDB" id="998442at2759"/>
<dbReference type="Pfam" id="PF26130">
    <property type="entry name" value="PB1-like"/>
    <property type="match status" value="1"/>
</dbReference>
<dbReference type="Proteomes" id="UP000325081">
    <property type="component" value="Unassembled WGS sequence"/>
</dbReference>
<comment type="caution">
    <text evidence="3">The sequence shown here is derived from an EMBL/GenBank/DDBJ whole genome shotgun (WGS) entry which is preliminary data.</text>
</comment>
<keyword evidence="4" id="KW-1185">Reference proteome</keyword>
<proteinExistence type="predicted"/>
<protein>
    <submittedName>
        <fullName evidence="3">Vacuolar sorting receptor</fullName>
    </submittedName>
</protein>
<keyword evidence="3" id="KW-0675">Receptor</keyword>
<organism evidence="3 4">
    <name type="scientific">Striga asiatica</name>
    <name type="common">Asiatic witchweed</name>
    <name type="synonym">Buchnera asiatica</name>
    <dbReference type="NCBI Taxonomy" id="4170"/>
    <lineage>
        <taxon>Eukaryota</taxon>
        <taxon>Viridiplantae</taxon>
        <taxon>Streptophyta</taxon>
        <taxon>Embryophyta</taxon>
        <taxon>Tracheophyta</taxon>
        <taxon>Spermatophyta</taxon>
        <taxon>Magnoliopsida</taxon>
        <taxon>eudicotyledons</taxon>
        <taxon>Gunneridae</taxon>
        <taxon>Pentapetalae</taxon>
        <taxon>asterids</taxon>
        <taxon>lamiids</taxon>
        <taxon>Lamiales</taxon>
        <taxon>Orobanchaceae</taxon>
        <taxon>Buchnereae</taxon>
        <taxon>Striga</taxon>
    </lineage>
</organism>
<reference evidence="4" key="1">
    <citation type="journal article" date="2019" name="Curr. Biol.">
        <title>Genome Sequence of Striga asiatica Provides Insight into the Evolution of Plant Parasitism.</title>
        <authorList>
            <person name="Yoshida S."/>
            <person name="Kim S."/>
            <person name="Wafula E.K."/>
            <person name="Tanskanen J."/>
            <person name="Kim Y.M."/>
            <person name="Honaas L."/>
            <person name="Yang Z."/>
            <person name="Spallek T."/>
            <person name="Conn C.E."/>
            <person name="Ichihashi Y."/>
            <person name="Cheong K."/>
            <person name="Cui S."/>
            <person name="Der J.P."/>
            <person name="Gundlach H."/>
            <person name="Jiao Y."/>
            <person name="Hori C."/>
            <person name="Ishida J.K."/>
            <person name="Kasahara H."/>
            <person name="Kiba T."/>
            <person name="Kim M.S."/>
            <person name="Koo N."/>
            <person name="Laohavisit A."/>
            <person name="Lee Y.H."/>
            <person name="Lumba S."/>
            <person name="McCourt P."/>
            <person name="Mortimer J.C."/>
            <person name="Mutuku J.M."/>
            <person name="Nomura T."/>
            <person name="Sasaki-Sekimoto Y."/>
            <person name="Seto Y."/>
            <person name="Wang Y."/>
            <person name="Wakatake T."/>
            <person name="Sakakibara H."/>
            <person name="Demura T."/>
            <person name="Yamaguchi S."/>
            <person name="Yoneyama K."/>
            <person name="Manabe R.I."/>
            <person name="Nelson D.C."/>
            <person name="Schulman A.H."/>
            <person name="Timko M.P."/>
            <person name="dePamphilis C.W."/>
            <person name="Choi D."/>
            <person name="Shirasu K."/>
        </authorList>
    </citation>
    <scope>NUCLEOTIDE SEQUENCE [LARGE SCALE GENOMIC DNA]</scope>
    <source>
        <strain evidence="4">cv. UVA1</strain>
    </source>
</reference>
<feature type="compositionally biased region" description="Basic and acidic residues" evidence="1">
    <location>
        <begin position="1"/>
        <end position="16"/>
    </location>
</feature>